<dbReference type="EMBL" id="PUHZ01000003">
    <property type="protein sequence ID" value="PQO47772.1"/>
    <property type="molecule type" value="Genomic_DNA"/>
</dbReference>
<dbReference type="Gene3D" id="1.25.40.10">
    <property type="entry name" value="Tetratricopeptide repeat domain"/>
    <property type="match status" value="1"/>
</dbReference>
<evidence type="ECO:0000313" key="4">
    <source>
        <dbReference type="Proteomes" id="UP000237819"/>
    </source>
</evidence>
<dbReference type="SUPFAM" id="SSF48452">
    <property type="entry name" value="TPR-like"/>
    <property type="match status" value="2"/>
</dbReference>
<evidence type="ECO:0000313" key="3">
    <source>
        <dbReference type="EMBL" id="PQO47772.1"/>
    </source>
</evidence>
<dbReference type="InterPro" id="IPR011990">
    <property type="entry name" value="TPR-like_helical_dom_sf"/>
</dbReference>
<dbReference type="PROSITE" id="PS51257">
    <property type="entry name" value="PROKAR_LIPOPROTEIN"/>
    <property type="match status" value="1"/>
</dbReference>
<dbReference type="PANTHER" id="PTHR12558:SF13">
    <property type="entry name" value="CELL DIVISION CYCLE PROTEIN 27 HOMOLOG"/>
    <property type="match status" value="1"/>
</dbReference>
<dbReference type="OrthoDB" id="9767410at2"/>
<feature type="signal peptide" evidence="1">
    <location>
        <begin position="1"/>
        <end position="23"/>
    </location>
</feature>
<dbReference type="SMART" id="SM00028">
    <property type="entry name" value="TPR"/>
    <property type="match status" value="5"/>
</dbReference>
<dbReference type="PANTHER" id="PTHR12558">
    <property type="entry name" value="CELL DIVISION CYCLE 16,23,27"/>
    <property type="match status" value="1"/>
</dbReference>
<gene>
    <name evidence="3" type="ORF">C5Y93_01635</name>
</gene>
<accession>A0A2S8GTN5</accession>
<evidence type="ECO:0000256" key="1">
    <source>
        <dbReference type="SAM" id="SignalP"/>
    </source>
</evidence>
<feature type="chain" id="PRO_5015498953" description="Tetratrico peptide repeat group 5 domain-containing protein" evidence="1">
    <location>
        <begin position="24"/>
        <end position="311"/>
    </location>
</feature>
<sequence>MARKTIFRLATSRALCASGLTLAALLACGGCSTFGQAQAQHNRVIQARQLTQRGVQAMHRNDWDNAAKYLAEAKENAPYDLAARMHYAETLWNTGEQEKAIQEMEEAVPLANDDAMVHARLGRMYLDHGVPTQAHISANRAIECDPRYPEAWKLLGDLAVLRNDFGSAKLSYIRAASNSDGMNRDIQIRLASTYRRMGQPSQSLACISQVYQAEYGQRLPADVGVEQALAYRDLGRNVEAADRLAELASADELSIDLLYVWAECEIAAGRLARAEYAVNSVLSIDPQHGPALQMVGQLPAFRQQAQQAMRR</sequence>
<dbReference type="Proteomes" id="UP000237819">
    <property type="component" value="Unassembled WGS sequence"/>
</dbReference>
<name>A0A2S8GTN5_9BACT</name>
<comment type="caution">
    <text evidence="3">The sequence shown here is derived from an EMBL/GenBank/DDBJ whole genome shotgun (WGS) entry which is preliminary data.</text>
</comment>
<keyword evidence="1" id="KW-0732">Signal</keyword>
<organism evidence="3 4">
    <name type="scientific">Blastopirellula marina</name>
    <dbReference type="NCBI Taxonomy" id="124"/>
    <lineage>
        <taxon>Bacteria</taxon>
        <taxon>Pseudomonadati</taxon>
        <taxon>Planctomycetota</taxon>
        <taxon>Planctomycetia</taxon>
        <taxon>Pirellulales</taxon>
        <taxon>Pirellulaceae</taxon>
        <taxon>Blastopirellula</taxon>
    </lineage>
</organism>
<dbReference type="Pfam" id="PF12688">
    <property type="entry name" value="TPR_5"/>
    <property type="match status" value="1"/>
</dbReference>
<dbReference type="Pfam" id="PF14559">
    <property type="entry name" value="TPR_19"/>
    <property type="match status" value="1"/>
</dbReference>
<evidence type="ECO:0000259" key="2">
    <source>
        <dbReference type="Pfam" id="PF12688"/>
    </source>
</evidence>
<proteinExistence type="predicted"/>
<protein>
    <recommendedName>
        <fullName evidence="2">Tetratrico peptide repeat group 5 domain-containing protein</fullName>
    </recommendedName>
</protein>
<reference evidence="3 4" key="1">
    <citation type="submission" date="2018-02" db="EMBL/GenBank/DDBJ databases">
        <title>Comparative genomes isolates from brazilian mangrove.</title>
        <authorList>
            <person name="Araujo J.E."/>
            <person name="Taketani R.G."/>
            <person name="Silva M.C.P."/>
            <person name="Loureco M.V."/>
            <person name="Andreote F.D."/>
        </authorList>
    </citation>
    <scope>NUCLEOTIDE SEQUENCE [LARGE SCALE GENOMIC DNA]</scope>
    <source>
        <strain evidence="3 4">Nap-Phe MGV</strain>
    </source>
</reference>
<feature type="domain" description="Tetratrico peptide repeat group 5" evidence="2">
    <location>
        <begin position="180"/>
        <end position="243"/>
    </location>
</feature>
<dbReference type="AlphaFoldDB" id="A0A2S8GTN5"/>
<dbReference type="InterPro" id="IPR019734">
    <property type="entry name" value="TPR_rpt"/>
</dbReference>
<dbReference type="InterPro" id="IPR041656">
    <property type="entry name" value="TPR_5"/>
</dbReference>